<reference evidence="3 4" key="1">
    <citation type="journal article" date="2014" name="PLoS Genet.">
        <title>Phylogenetically driven sequencing of extremely halophilic archaea reveals strategies for static and dynamic osmo-response.</title>
        <authorList>
            <person name="Becker E.A."/>
            <person name="Seitzer P.M."/>
            <person name="Tritt A."/>
            <person name="Larsen D."/>
            <person name="Krusor M."/>
            <person name="Yao A.I."/>
            <person name="Wu D."/>
            <person name="Madern D."/>
            <person name="Eisen J.A."/>
            <person name="Darling A.E."/>
            <person name="Facciotti M.T."/>
        </authorList>
    </citation>
    <scope>NUCLEOTIDE SEQUENCE [LARGE SCALE GENOMIC DNA]</scope>
    <source>
        <strain evidence="3 4">DSM 21995</strain>
    </source>
</reference>
<dbReference type="InterPro" id="IPR051332">
    <property type="entry name" value="Fosfomycin_Res_Enzymes"/>
</dbReference>
<dbReference type="Gene3D" id="3.10.180.10">
    <property type="entry name" value="2,3-Dihydroxybiphenyl 1,2-Dioxygenase, domain 1"/>
    <property type="match status" value="1"/>
</dbReference>
<dbReference type="Pfam" id="PF00903">
    <property type="entry name" value="Glyoxalase"/>
    <property type="match status" value="1"/>
</dbReference>
<proteinExistence type="predicted"/>
<feature type="domain" description="VOC" evidence="2">
    <location>
        <begin position="1"/>
        <end position="128"/>
    </location>
</feature>
<dbReference type="PANTHER" id="PTHR36113">
    <property type="entry name" value="LYASE, PUTATIVE-RELATED-RELATED"/>
    <property type="match status" value="1"/>
</dbReference>
<dbReference type="SUPFAM" id="SSF54593">
    <property type="entry name" value="Glyoxalase/Bleomycin resistance protein/Dihydroxybiphenyl dioxygenase"/>
    <property type="match status" value="1"/>
</dbReference>
<gene>
    <name evidence="3" type="ORF">C469_02421</name>
</gene>
<dbReference type="InterPro" id="IPR029068">
    <property type="entry name" value="Glyas_Bleomycin-R_OHBP_Dase"/>
</dbReference>
<protein>
    <recommendedName>
        <fullName evidence="2">VOC domain-containing protein</fullName>
    </recommendedName>
</protein>
<evidence type="ECO:0000259" key="2">
    <source>
        <dbReference type="PROSITE" id="PS51819"/>
    </source>
</evidence>
<dbReference type="InterPro" id="IPR037523">
    <property type="entry name" value="VOC_core"/>
</dbReference>
<evidence type="ECO:0000313" key="4">
    <source>
        <dbReference type="Proteomes" id="UP000011650"/>
    </source>
</evidence>
<evidence type="ECO:0000256" key="1">
    <source>
        <dbReference type="ARBA" id="ARBA00022723"/>
    </source>
</evidence>
<dbReference type="PATRIC" id="fig|1227482.3.peg.491"/>
<sequence length="138" mass="15911">MDHVELYVTDWDDAASWYERVLGVTPETTFEEWWQTEVGPLMLSVDETTKLALFERESAVRGQEVSPHRIAFQTDVDGFLSFIDRLETLELTDRDGDPVTPDDVVDHELSYSIYFTDPDGNWLELTTNDYDEVATRLG</sequence>
<dbReference type="CDD" id="cd06587">
    <property type="entry name" value="VOC"/>
    <property type="match status" value="1"/>
</dbReference>
<dbReference type="Proteomes" id="UP000011650">
    <property type="component" value="Unassembled WGS sequence"/>
</dbReference>
<comment type="caution">
    <text evidence="3">The sequence shown here is derived from an EMBL/GenBank/DDBJ whole genome shotgun (WGS) entry which is preliminary data.</text>
</comment>
<dbReference type="PANTHER" id="PTHR36113:SF6">
    <property type="entry name" value="FOSFOMYCIN RESISTANCE PROTEIN FOSX"/>
    <property type="match status" value="1"/>
</dbReference>
<dbReference type="EMBL" id="AOJG01000007">
    <property type="protein sequence ID" value="EMA63673.1"/>
    <property type="molecule type" value="Genomic_DNA"/>
</dbReference>
<dbReference type="PROSITE" id="PS51819">
    <property type="entry name" value="VOC"/>
    <property type="match status" value="1"/>
</dbReference>
<dbReference type="InterPro" id="IPR004360">
    <property type="entry name" value="Glyas_Fos-R_dOase_dom"/>
</dbReference>
<name>M0P1E9_9EURY</name>
<dbReference type="GO" id="GO:0046872">
    <property type="term" value="F:metal ion binding"/>
    <property type="evidence" value="ECO:0007669"/>
    <property type="project" value="UniProtKB-KW"/>
</dbReference>
<organism evidence="3 4">
    <name type="scientific">Halorubrum lipolyticum DSM 21995</name>
    <dbReference type="NCBI Taxonomy" id="1227482"/>
    <lineage>
        <taxon>Archaea</taxon>
        <taxon>Methanobacteriati</taxon>
        <taxon>Methanobacteriota</taxon>
        <taxon>Stenosarchaea group</taxon>
        <taxon>Halobacteria</taxon>
        <taxon>Halobacteriales</taxon>
        <taxon>Haloferacaceae</taxon>
        <taxon>Halorubrum</taxon>
    </lineage>
</organism>
<keyword evidence="1" id="KW-0479">Metal-binding</keyword>
<evidence type="ECO:0000313" key="3">
    <source>
        <dbReference type="EMBL" id="EMA63673.1"/>
    </source>
</evidence>
<dbReference type="AlphaFoldDB" id="M0P1E9"/>
<accession>M0P1E9</accession>
<keyword evidence="4" id="KW-1185">Reference proteome</keyword>